<evidence type="ECO:0000313" key="3">
    <source>
        <dbReference type="Proteomes" id="UP001596333"/>
    </source>
</evidence>
<evidence type="ECO:0000256" key="1">
    <source>
        <dbReference type="SAM" id="MobiDB-lite"/>
    </source>
</evidence>
<proteinExistence type="predicted"/>
<dbReference type="Proteomes" id="UP001596333">
    <property type="component" value="Unassembled WGS sequence"/>
</dbReference>
<protein>
    <submittedName>
        <fullName evidence="2">Uncharacterized protein</fullName>
    </submittedName>
</protein>
<reference evidence="2 3" key="1">
    <citation type="journal article" date="2019" name="Int. J. Syst. Evol. Microbiol.">
        <title>The Global Catalogue of Microorganisms (GCM) 10K type strain sequencing project: providing services to taxonomists for standard genome sequencing and annotation.</title>
        <authorList>
            <consortium name="The Broad Institute Genomics Platform"/>
            <consortium name="The Broad Institute Genome Sequencing Center for Infectious Disease"/>
            <person name="Wu L."/>
            <person name="Ma J."/>
        </authorList>
    </citation>
    <scope>NUCLEOTIDE SEQUENCE [LARGE SCALE GENOMIC DNA]</scope>
    <source>
        <strain evidence="2 3">Y73</strain>
    </source>
</reference>
<dbReference type="AlphaFoldDB" id="A0ABD5UHB3"/>
<dbReference type="EMBL" id="JBHSXI010000009">
    <property type="protein sequence ID" value="MFC6888872.1"/>
    <property type="molecule type" value="Genomic_DNA"/>
</dbReference>
<sequence>MATSFTRNRRYGEDRRTDVAASQTGIERLRAVAVTGGVSVREADPRW</sequence>
<accession>A0ABD5UHB3</accession>
<keyword evidence="3" id="KW-1185">Reference proteome</keyword>
<comment type="caution">
    <text evidence="2">The sequence shown here is derived from an EMBL/GenBank/DDBJ whole genome shotgun (WGS) entry which is preliminary data.</text>
</comment>
<feature type="region of interest" description="Disordered" evidence="1">
    <location>
        <begin position="1"/>
        <end position="20"/>
    </location>
</feature>
<gene>
    <name evidence="2" type="ORF">ACFQEY_07605</name>
</gene>
<dbReference type="RefSeq" id="WP_379766663.1">
    <property type="nucleotide sequence ID" value="NZ_JBHSXI010000009.1"/>
</dbReference>
<name>A0ABD5UHB3_9EURY</name>
<evidence type="ECO:0000313" key="2">
    <source>
        <dbReference type="EMBL" id="MFC6888872.1"/>
    </source>
</evidence>
<organism evidence="2 3">
    <name type="scientific">Halorubrum trueperi</name>
    <dbReference type="NCBI Taxonomy" id="2004704"/>
    <lineage>
        <taxon>Archaea</taxon>
        <taxon>Methanobacteriati</taxon>
        <taxon>Methanobacteriota</taxon>
        <taxon>Stenosarchaea group</taxon>
        <taxon>Halobacteria</taxon>
        <taxon>Halobacteriales</taxon>
        <taxon>Haloferacaceae</taxon>
        <taxon>Halorubrum</taxon>
    </lineage>
</organism>